<dbReference type="CDD" id="cd10144">
    <property type="entry name" value="Peptidase_S74_CIMCD"/>
    <property type="match status" value="1"/>
</dbReference>
<dbReference type="Gene3D" id="4.10.1090.10">
    <property type="entry name" value="Endosialidase, domain 4"/>
    <property type="match status" value="1"/>
</dbReference>
<dbReference type="STRING" id="1385369.N825_25480"/>
<dbReference type="AlphaFoldDB" id="W9GSQ8"/>
<comment type="caution">
    <text evidence="2">The sequence shown here is derived from an EMBL/GenBank/DDBJ whole genome shotgun (WGS) entry which is preliminary data.</text>
</comment>
<feature type="domain" description="Peptidase S74" evidence="1">
    <location>
        <begin position="263"/>
        <end position="382"/>
    </location>
</feature>
<dbReference type="Gene3D" id="1.10.10.10">
    <property type="entry name" value="Winged helix-like DNA-binding domain superfamily/Winged helix DNA-binding domain"/>
    <property type="match status" value="1"/>
</dbReference>
<gene>
    <name evidence="2" type="ORF">N825_25480</name>
</gene>
<accession>W9GSQ8</accession>
<evidence type="ECO:0000313" key="3">
    <source>
        <dbReference type="Proteomes" id="UP000019486"/>
    </source>
</evidence>
<organism evidence="2 3">
    <name type="scientific">Skermanella stibiiresistens SB22</name>
    <dbReference type="NCBI Taxonomy" id="1385369"/>
    <lineage>
        <taxon>Bacteria</taxon>
        <taxon>Pseudomonadati</taxon>
        <taxon>Pseudomonadota</taxon>
        <taxon>Alphaproteobacteria</taxon>
        <taxon>Rhodospirillales</taxon>
        <taxon>Azospirillaceae</taxon>
        <taxon>Skermanella</taxon>
    </lineage>
</organism>
<dbReference type="InterPro" id="IPR030392">
    <property type="entry name" value="S74_ICA"/>
</dbReference>
<dbReference type="OrthoDB" id="564699at2"/>
<protein>
    <recommendedName>
        <fullName evidence="1">Peptidase S74 domain-containing protein</fullName>
    </recommendedName>
</protein>
<dbReference type="InterPro" id="IPR044914">
    <property type="entry name" value="Endosialidase_C_dom_sf"/>
</dbReference>
<dbReference type="PATRIC" id="fig|1385369.3.peg.6224"/>
<evidence type="ECO:0000259" key="1">
    <source>
        <dbReference type="PROSITE" id="PS51688"/>
    </source>
</evidence>
<proteinExistence type="predicted"/>
<reference evidence="2 3" key="1">
    <citation type="submission" date="2013-08" db="EMBL/GenBank/DDBJ databases">
        <title>The genome sequence of Skermanella stibiiresistens.</title>
        <authorList>
            <person name="Zhu W."/>
            <person name="Wang G."/>
        </authorList>
    </citation>
    <scope>NUCLEOTIDE SEQUENCE [LARGE SCALE GENOMIC DNA]</scope>
    <source>
        <strain evidence="2 3">SB22</strain>
    </source>
</reference>
<dbReference type="InterPro" id="IPR036388">
    <property type="entry name" value="WH-like_DNA-bd_sf"/>
</dbReference>
<sequence length="390" mass="40902">MTWLRTGTVSVTAGSTAVVGAGTGFSGADADDVFFGPDGRPYQLGAVEDNTHLTLTTPYLGATGSGQTYAILKLYLSTAGLTARMEALATLYKAAADLALAGRFGDGSAAAPGIAFANDQDNGLYRIGQNHYALSVAGQKVLEIQAGKVTFWATLEPQDIVKAAAYEYVSYIRNTEPSGISAFGLKNSAGTVVGGMGYYGAGDLLLMSINTPAGAARLQSAGGAFDVMSDGTFAPTLDNLLRVGSSARRVAQLVAGTAVISTSDAREKEWRGPLSPAELAVAIGVADLIGAYRWIEAIETKGAAARVHFGVRAQDVVSLFADHGLDAFCYGVVCYDKWIGDDGVERDRYGVRESELWAMVVAAFRHGQIQQDARLSAMESRIAALEPQSD</sequence>
<dbReference type="RefSeq" id="WP_037460080.1">
    <property type="nucleotide sequence ID" value="NZ_AVFL01000036.1"/>
</dbReference>
<dbReference type="EMBL" id="AVFL01000036">
    <property type="protein sequence ID" value="EWY36789.1"/>
    <property type="molecule type" value="Genomic_DNA"/>
</dbReference>
<dbReference type="Pfam" id="PF13884">
    <property type="entry name" value="Peptidase_S74"/>
    <property type="match status" value="1"/>
</dbReference>
<evidence type="ECO:0000313" key="2">
    <source>
        <dbReference type="EMBL" id="EWY36789.1"/>
    </source>
</evidence>
<name>W9GSQ8_9PROT</name>
<keyword evidence="3" id="KW-1185">Reference proteome</keyword>
<dbReference type="Proteomes" id="UP000019486">
    <property type="component" value="Unassembled WGS sequence"/>
</dbReference>
<dbReference type="PROSITE" id="PS51688">
    <property type="entry name" value="ICA"/>
    <property type="match status" value="1"/>
</dbReference>